<reference evidence="2" key="1">
    <citation type="submission" date="2023-07" db="EMBL/GenBank/DDBJ databases">
        <authorList>
            <consortium name="AG Swart"/>
            <person name="Singh M."/>
            <person name="Singh A."/>
            <person name="Seah K."/>
            <person name="Emmerich C."/>
        </authorList>
    </citation>
    <scope>NUCLEOTIDE SEQUENCE</scope>
    <source>
        <strain evidence="2">DP1</strain>
    </source>
</reference>
<dbReference type="Gene3D" id="2.60.120.10">
    <property type="entry name" value="Jelly Rolls"/>
    <property type="match status" value="1"/>
</dbReference>
<sequence>MHKTKNGSKINVISNLTDIQKHFQNCGVSNEDLIISCQDKQEDGKLDIHSLQEMVTFLQNCSFLNKLSTRNIIKIGQRFQPRSYSRGNIVLHQGAKALGAYVVIQGDFQLLKKVRIYRGCYDTRFGPISKMPEIIDTIKVSSLGEREVFGVLDSLKKPYKALYTVECISSEGKLLFLDLQTIDSLTNLSHRKIVEGAEIKEKMFRKRIKIQKKQKEEEILNAANLESDRKKQINFRFSHQYELDATEDEEELEKLWEAYKMKEHQEFLSNNGISLPEIVQGSKKVEPLWTIDWLHKTINQEGKALKTKRSPGILSLLNKGNHKRSVSLVLNLKTKHTDTTKKKHKISLCKMERHNTNSMKIIKKTDKKPPCRPPPTKSIKQLTQECSNYTKNKVSFRKDIERYKNHYNRLGPDYFINKKNSELAHATSRNIQKACSGEDLSINASSVNIPKSSKNLCLHSLSGLSSSEKHIEQLKSLKSLNFLTSPQSSKNINFSFISTQETDQNLHHTVEKEPSPKLKPKLPTLKEKIRNINIPKCDFLTKTIENEQKKAGSRKQKCFISVQDMSQGIF</sequence>
<evidence type="ECO:0000313" key="3">
    <source>
        <dbReference type="Proteomes" id="UP001295684"/>
    </source>
</evidence>
<accession>A0AAD1U6P9</accession>
<name>A0AAD1U6P9_EUPCR</name>
<dbReference type="PROSITE" id="PS50042">
    <property type="entry name" value="CNMP_BINDING_3"/>
    <property type="match status" value="1"/>
</dbReference>
<evidence type="ECO:0000259" key="1">
    <source>
        <dbReference type="PROSITE" id="PS50042"/>
    </source>
</evidence>
<dbReference type="InterPro" id="IPR014710">
    <property type="entry name" value="RmlC-like_jellyroll"/>
</dbReference>
<proteinExistence type="predicted"/>
<dbReference type="CDD" id="cd00038">
    <property type="entry name" value="CAP_ED"/>
    <property type="match status" value="1"/>
</dbReference>
<protein>
    <recommendedName>
        <fullName evidence="1">Cyclic nucleotide-binding domain-containing protein</fullName>
    </recommendedName>
</protein>
<gene>
    <name evidence="2" type="ORF">ECRASSUSDP1_LOCUS1345</name>
</gene>
<keyword evidence="3" id="KW-1185">Reference proteome</keyword>
<dbReference type="InterPro" id="IPR000595">
    <property type="entry name" value="cNMP-bd_dom"/>
</dbReference>
<dbReference type="InterPro" id="IPR018490">
    <property type="entry name" value="cNMP-bd_dom_sf"/>
</dbReference>
<dbReference type="SUPFAM" id="SSF51206">
    <property type="entry name" value="cAMP-binding domain-like"/>
    <property type="match status" value="1"/>
</dbReference>
<feature type="domain" description="Cyclic nucleotide-binding" evidence="1">
    <location>
        <begin position="63"/>
        <end position="185"/>
    </location>
</feature>
<dbReference type="EMBL" id="CAMPGE010001270">
    <property type="protein sequence ID" value="CAI2360049.1"/>
    <property type="molecule type" value="Genomic_DNA"/>
</dbReference>
<dbReference type="Proteomes" id="UP001295684">
    <property type="component" value="Unassembled WGS sequence"/>
</dbReference>
<evidence type="ECO:0000313" key="2">
    <source>
        <dbReference type="EMBL" id="CAI2360049.1"/>
    </source>
</evidence>
<comment type="caution">
    <text evidence="2">The sequence shown here is derived from an EMBL/GenBank/DDBJ whole genome shotgun (WGS) entry which is preliminary data.</text>
</comment>
<organism evidence="2 3">
    <name type="scientific">Euplotes crassus</name>
    <dbReference type="NCBI Taxonomy" id="5936"/>
    <lineage>
        <taxon>Eukaryota</taxon>
        <taxon>Sar</taxon>
        <taxon>Alveolata</taxon>
        <taxon>Ciliophora</taxon>
        <taxon>Intramacronucleata</taxon>
        <taxon>Spirotrichea</taxon>
        <taxon>Hypotrichia</taxon>
        <taxon>Euplotida</taxon>
        <taxon>Euplotidae</taxon>
        <taxon>Moneuplotes</taxon>
    </lineage>
</organism>
<dbReference type="AlphaFoldDB" id="A0AAD1U6P9"/>